<sequence>MAPIVAGDFVEYSGIQADGEILVYNLVVSNIQITTLGAPTYIRMEDANIGVWTADTVNQEIAQTRFVGYTSDSSNNVKPIKIYAIEYDPCTGQGVDREIAGVAVPNTEARNKFEYRIKATQSDQYAREYRVVAGTGTVTTKNGIVAGQYVMPVSEWIQPEDSLLVPDKGAGP</sequence>
<evidence type="ECO:0000313" key="1">
    <source>
        <dbReference type="EMBL" id="GKT44547.1"/>
    </source>
</evidence>
<dbReference type="AlphaFoldDB" id="A0AA37LI75"/>
<evidence type="ECO:0000313" key="2">
    <source>
        <dbReference type="Proteomes" id="UP001055115"/>
    </source>
</evidence>
<dbReference type="GeneID" id="73325530"/>
<dbReference type="Proteomes" id="UP001055115">
    <property type="component" value="Unassembled WGS sequence"/>
</dbReference>
<proteinExistence type="predicted"/>
<name>A0AA37LI75_9PEZI</name>
<protein>
    <submittedName>
        <fullName evidence="1">Uncharacterized protein</fullName>
    </submittedName>
</protein>
<dbReference type="RefSeq" id="XP_049126897.1">
    <property type="nucleotide sequence ID" value="XM_049270940.1"/>
</dbReference>
<dbReference type="EMBL" id="BQXU01000010">
    <property type="protein sequence ID" value="GKT44547.1"/>
    <property type="molecule type" value="Genomic_DNA"/>
</dbReference>
<reference evidence="1 2" key="1">
    <citation type="submission" date="2022-03" db="EMBL/GenBank/DDBJ databases">
        <title>Genome data of Colletotrichum spp.</title>
        <authorList>
            <person name="Utami Y.D."/>
            <person name="Hiruma K."/>
        </authorList>
    </citation>
    <scope>NUCLEOTIDE SEQUENCE [LARGE SCALE GENOMIC DNA]</scope>
    <source>
        <strain evidence="1 2">MAFF 239500</strain>
    </source>
</reference>
<organism evidence="1 2">
    <name type="scientific">Colletotrichum spaethianum</name>
    <dbReference type="NCBI Taxonomy" id="700344"/>
    <lineage>
        <taxon>Eukaryota</taxon>
        <taxon>Fungi</taxon>
        <taxon>Dikarya</taxon>
        <taxon>Ascomycota</taxon>
        <taxon>Pezizomycotina</taxon>
        <taxon>Sordariomycetes</taxon>
        <taxon>Hypocreomycetidae</taxon>
        <taxon>Glomerellales</taxon>
        <taxon>Glomerellaceae</taxon>
        <taxon>Colletotrichum</taxon>
        <taxon>Colletotrichum spaethianum species complex</taxon>
    </lineage>
</organism>
<keyword evidence="2" id="KW-1185">Reference proteome</keyword>
<comment type="caution">
    <text evidence="1">The sequence shown here is derived from an EMBL/GenBank/DDBJ whole genome shotgun (WGS) entry which is preliminary data.</text>
</comment>
<gene>
    <name evidence="1" type="ORF">ColSpa_04728</name>
</gene>
<accession>A0AA37LI75</accession>